<organism evidence="5 6">
    <name type="scientific">Erythranthe guttata</name>
    <name type="common">Yellow monkey flower</name>
    <name type="synonym">Mimulus guttatus</name>
    <dbReference type="NCBI Taxonomy" id="4155"/>
    <lineage>
        <taxon>Eukaryota</taxon>
        <taxon>Viridiplantae</taxon>
        <taxon>Streptophyta</taxon>
        <taxon>Embryophyta</taxon>
        <taxon>Tracheophyta</taxon>
        <taxon>Spermatophyta</taxon>
        <taxon>Magnoliopsida</taxon>
        <taxon>eudicotyledons</taxon>
        <taxon>Gunneridae</taxon>
        <taxon>Pentapetalae</taxon>
        <taxon>asterids</taxon>
        <taxon>lamiids</taxon>
        <taxon>Lamiales</taxon>
        <taxon>Phrymaceae</taxon>
        <taxon>Erythranthe</taxon>
    </lineage>
</organism>
<dbReference type="SUPFAM" id="SSF47694">
    <property type="entry name" value="Cytochrome c oxidase subunit h"/>
    <property type="match status" value="1"/>
</dbReference>
<evidence type="ECO:0000256" key="4">
    <source>
        <dbReference type="SAM" id="MobiDB-lite"/>
    </source>
</evidence>
<dbReference type="eggNOG" id="KOG3057">
    <property type="taxonomic scope" value="Eukaryota"/>
</dbReference>
<dbReference type="Proteomes" id="UP000030748">
    <property type="component" value="Unassembled WGS sequence"/>
</dbReference>
<dbReference type="AlphaFoldDB" id="A0A022PR60"/>
<gene>
    <name evidence="5" type="ORF">MIMGU_mgv1a016649mg</name>
</gene>
<dbReference type="EMBL" id="KI632336">
    <property type="protein sequence ID" value="EYU18246.1"/>
    <property type="molecule type" value="Genomic_DNA"/>
</dbReference>
<dbReference type="PANTHER" id="PTHR46281">
    <property type="entry name" value="CYTOCHROME C OXIDASE SUBUNIT 6B"/>
    <property type="match status" value="1"/>
</dbReference>
<evidence type="ECO:0000256" key="1">
    <source>
        <dbReference type="ARBA" id="ARBA00004173"/>
    </source>
</evidence>
<dbReference type="GO" id="GO:0005739">
    <property type="term" value="C:mitochondrion"/>
    <property type="evidence" value="ECO:0000318"/>
    <property type="project" value="GO_Central"/>
</dbReference>
<dbReference type="STRING" id="4155.A0A022PR60"/>
<protein>
    <recommendedName>
        <fullName evidence="7">CHCH domain-containing protein</fullName>
    </recommendedName>
</protein>
<dbReference type="InterPro" id="IPR048280">
    <property type="entry name" value="COX6B-like"/>
</dbReference>
<dbReference type="GO" id="GO:1902600">
    <property type="term" value="P:proton transmembrane transport"/>
    <property type="evidence" value="ECO:0007669"/>
    <property type="project" value="GOC"/>
</dbReference>
<keyword evidence="2" id="KW-0496">Mitochondrion</keyword>
<evidence type="ECO:0008006" key="7">
    <source>
        <dbReference type="Google" id="ProtNLM"/>
    </source>
</evidence>
<dbReference type="GO" id="GO:0045277">
    <property type="term" value="C:respiratory chain complex IV"/>
    <property type="evidence" value="ECO:0007669"/>
    <property type="project" value="InterPro"/>
</dbReference>
<keyword evidence="6" id="KW-1185">Reference proteome</keyword>
<keyword evidence="3" id="KW-1015">Disulfide bond</keyword>
<dbReference type="Gene3D" id="1.10.10.140">
    <property type="entry name" value="Cytochrome c oxidase, subunit VIb"/>
    <property type="match status" value="1"/>
</dbReference>
<evidence type="ECO:0000256" key="3">
    <source>
        <dbReference type="ARBA" id="ARBA00023157"/>
    </source>
</evidence>
<dbReference type="PANTHER" id="PTHR46281:SF31">
    <property type="entry name" value="CYTOCHROME C OXIDASE SUBUNIT"/>
    <property type="match status" value="1"/>
</dbReference>
<sequence length="113" mass="13203">MSASTVEPQEKMRARDVNRVARGEQAPRPPQQSPPVSRAPPPSSTTTKVETETNRSLQLKKDNSSNQMRLCYDSYHEYHKCIQEKGKDAQECKKVQEYYKSMCPEWIEKWRIE</sequence>
<name>A0A022PR60_ERYGU</name>
<dbReference type="Pfam" id="PF02297">
    <property type="entry name" value="COX6B"/>
    <property type="match status" value="1"/>
</dbReference>
<evidence type="ECO:0000256" key="2">
    <source>
        <dbReference type="ARBA" id="ARBA00023128"/>
    </source>
</evidence>
<reference evidence="5 6" key="1">
    <citation type="journal article" date="2013" name="Proc. Natl. Acad. Sci. U.S.A.">
        <title>Fine-scale variation in meiotic recombination in Mimulus inferred from population shotgun sequencing.</title>
        <authorList>
            <person name="Hellsten U."/>
            <person name="Wright K.M."/>
            <person name="Jenkins J."/>
            <person name="Shu S."/>
            <person name="Yuan Y."/>
            <person name="Wessler S.R."/>
            <person name="Schmutz J."/>
            <person name="Willis J.H."/>
            <person name="Rokhsar D.S."/>
        </authorList>
    </citation>
    <scope>NUCLEOTIDE SEQUENCE [LARGE SCALE GENOMIC DNA]</scope>
    <source>
        <strain evidence="6">cv. DUN x IM62</strain>
    </source>
</reference>
<comment type="subcellular location">
    <subcellularLocation>
        <location evidence="1">Mitochondrion</location>
    </subcellularLocation>
</comment>
<feature type="compositionally biased region" description="Pro residues" evidence="4">
    <location>
        <begin position="27"/>
        <end position="43"/>
    </location>
</feature>
<feature type="region of interest" description="Disordered" evidence="4">
    <location>
        <begin position="1"/>
        <end position="65"/>
    </location>
</feature>
<accession>A0A022PR60</accession>
<evidence type="ECO:0000313" key="5">
    <source>
        <dbReference type="EMBL" id="EYU18246.1"/>
    </source>
</evidence>
<dbReference type="InterPro" id="IPR003213">
    <property type="entry name" value="Cyt_c_oxidase_su6B"/>
</dbReference>
<feature type="compositionally biased region" description="Basic and acidic residues" evidence="4">
    <location>
        <begin position="8"/>
        <end position="22"/>
    </location>
</feature>
<dbReference type="InterPro" id="IPR036549">
    <property type="entry name" value="CX6/COA6-like_sf"/>
</dbReference>
<proteinExistence type="predicted"/>
<dbReference type="PhylomeDB" id="A0A022PR60"/>
<feature type="compositionally biased region" description="Basic and acidic residues" evidence="4">
    <location>
        <begin position="49"/>
        <end position="63"/>
    </location>
</feature>
<evidence type="ECO:0000313" key="6">
    <source>
        <dbReference type="Proteomes" id="UP000030748"/>
    </source>
</evidence>